<dbReference type="KEGG" id="adu:107491547"/>
<dbReference type="CDD" id="cd02440">
    <property type="entry name" value="AdoMet_MTases"/>
    <property type="match status" value="1"/>
</dbReference>
<dbReference type="InterPro" id="IPR036388">
    <property type="entry name" value="WH-like_DNA-bd_sf"/>
</dbReference>
<evidence type="ECO:0000256" key="4">
    <source>
        <dbReference type="PIRSR" id="PIRSR005739-1"/>
    </source>
</evidence>
<feature type="domain" description="O-methyltransferase dimerisation" evidence="6">
    <location>
        <begin position="29"/>
        <end position="116"/>
    </location>
</feature>
<dbReference type="GO" id="GO:0008757">
    <property type="term" value="F:S-adenosylmethionine-dependent methyltransferase activity"/>
    <property type="evidence" value="ECO:0007669"/>
    <property type="project" value="UniProtKB-ARBA"/>
</dbReference>
<name>A0A6P4DJD9_ARADU</name>
<dbReference type="SUPFAM" id="SSF53335">
    <property type="entry name" value="S-adenosyl-L-methionine-dependent methyltransferases"/>
    <property type="match status" value="1"/>
</dbReference>
<dbReference type="PIRSF" id="PIRSF005739">
    <property type="entry name" value="O-mtase"/>
    <property type="match status" value="1"/>
</dbReference>
<organism evidence="7 8">
    <name type="scientific">Arachis duranensis</name>
    <name type="common">Wild peanut</name>
    <dbReference type="NCBI Taxonomy" id="130453"/>
    <lineage>
        <taxon>Eukaryota</taxon>
        <taxon>Viridiplantae</taxon>
        <taxon>Streptophyta</taxon>
        <taxon>Embryophyta</taxon>
        <taxon>Tracheophyta</taxon>
        <taxon>Spermatophyta</taxon>
        <taxon>Magnoliopsida</taxon>
        <taxon>eudicotyledons</taxon>
        <taxon>Gunneridae</taxon>
        <taxon>Pentapetalae</taxon>
        <taxon>rosids</taxon>
        <taxon>fabids</taxon>
        <taxon>Fabales</taxon>
        <taxon>Fabaceae</taxon>
        <taxon>Papilionoideae</taxon>
        <taxon>50 kb inversion clade</taxon>
        <taxon>dalbergioids sensu lato</taxon>
        <taxon>Dalbergieae</taxon>
        <taxon>Pterocarpus clade</taxon>
        <taxon>Arachis</taxon>
    </lineage>
</organism>
<dbReference type="Gene3D" id="1.10.10.10">
    <property type="entry name" value="Winged helix-like DNA-binding domain superfamily/Winged helix DNA-binding domain"/>
    <property type="match status" value="1"/>
</dbReference>
<evidence type="ECO:0000256" key="3">
    <source>
        <dbReference type="ARBA" id="ARBA00022691"/>
    </source>
</evidence>
<sequence length="362" mass="40219">MMSSSARKEEEYDDDDACMYALLLSTFQVFPFILNAAVELNLFEILSELAPNGAYSSVSEIASKLPSQHPQLHNRLDRMLRVLASFSLLNSSAVVVDGDKVERLYSLSHAAKYFLKNQSHNLAFFSNLNCHPALTRVWVNIKDAIVDGGIEVFKKVNGMSVWEYMVKDAELSDTFNKAMAGMSATHMKKYLEAYDGFEGVSTLVDVGGGTGHCLKMILSKYPNIKGINFDLPQVIQHAPPYPGIVHVGGNMHETIPKGDAIMIKAVCHNWSDEKCVTVLKNCYKALEENGKVIIFEMIMPEEPDSSNASKLVSVVDNSMLLHAGGKERTEKEFGKLCKDTGFTTYQVVCRTLSVFGVIEFYK</sequence>
<reference evidence="7" key="1">
    <citation type="journal article" date="2016" name="Nat. Genet.">
        <title>The genome sequences of Arachis duranensis and Arachis ipaensis, the diploid ancestors of cultivated peanut.</title>
        <authorList>
            <person name="Bertioli D.J."/>
            <person name="Cannon S.B."/>
            <person name="Froenicke L."/>
            <person name="Huang G."/>
            <person name="Farmer A.D."/>
            <person name="Cannon E.K."/>
            <person name="Liu X."/>
            <person name="Gao D."/>
            <person name="Clevenger J."/>
            <person name="Dash S."/>
            <person name="Ren L."/>
            <person name="Moretzsohn M.C."/>
            <person name="Shirasawa K."/>
            <person name="Huang W."/>
            <person name="Vidigal B."/>
            <person name="Abernathy B."/>
            <person name="Chu Y."/>
            <person name="Niederhuth C.E."/>
            <person name="Umale P."/>
            <person name="Araujo A.C."/>
            <person name="Kozik A."/>
            <person name="Kim K.D."/>
            <person name="Burow M.D."/>
            <person name="Varshney R.K."/>
            <person name="Wang X."/>
            <person name="Zhang X."/>
            <person name="Barkley N."/>
            <person name="Guimaraes P.M."/>
            <person name="Isobe S."/>
            <person name="Guo B."/>
            <person name="Liao B."/>
            <person name="Stalker H.T."/>
            <person name="Schmitz R.J."/>
            <person name="Scheffler B.E."/>
            <person name="Leal-Bertioli S.C."/>
            <person name="Xun X."/>
            <person name="Jackson S.A."/>
            <person name="Michelmore R."/>
            <person name="Ozias-Akins P."/>
        </authorList>
    </citation>
    <scope>NUCLEOTIDE SEQUENCE [LARGE SCALE GENOMIC DNA]</scope>
    <source>
        <strain evidence="7">cv. V14167</strain>
    </source>
</reference>
<protein>
    <submittedName>
        <fullName evidence="8">Isoliquiritigenin 2'-O-methyltransferase-like</fullName>
    </submittedName>
</protein>
<dbReference type="InterPro" id="IPR012967">
    <property type="entry name" value="COMT_dimerisation"/>
</dbReference>
<keyword evidence="1" id="KW-0489">Methyltransferase</keyword>
<evidence type="ECO:0000259" key="5">
    <source>
        <dbReference type="Pfam" id="PF00891"/>
    </source>
</evidence>
<dbReference type="GO" id="GO:0032259">
    <property type="term" value="P:methylation"/>
    <property type="evidence" value="ECO:0007669"/>
    <property type="project" value="UniProtKB-KW"/>
</dbReference>
<reference evidence="8" key="2">
    <citation type="submission" date="2025-08" db="UniProtKB">
        <authorList>
            <consortium name="RefSeq"/>
        </authorList>
    </citation>
    <scope>IDENTIFICATION</scope>
    <source>
        <tissue evidence="8">Whole plant</tissue>
    </source>
</reference>
<dbReference type="Pfam" id="PF08100">
    <property type="entry name" value="Dimerisation"/>
    <property type="match status" value="1"/>
</dbReference>
<dbReference type="SUPFAM" id="SSF46785">
    <property type="entry name" value="Winged helix' DNA-binding domain"/>
    <property type="match status" value="1"/>
</dbReference>
<dbReference type="PANTHER" id="PTHR11746">
    <property type="entry name" value="O-METHYLTRANSFERASE"/>
    <property type="match status" value="1"/>
</dbReference>
<dbReference type="InterPro" id="IPR001077">
    <property type="entry name" value="COMT_C"/>
</dbReference>
<proteinExistence type="predicted"/>
<keyword evidence="2" id="KW-0808">Transferase</keyword>
<dbReference type="GeneID" id="107491547"/>
<dbReference type="InterPro" id="IPR016461">
    <property type="entry name" value="COMT-like"/>
</dbReference>
<gene>
    <name evidence="8" type="primary">LOC107491547</name>
</gene>
<dbReference type="GO" id="GO:0008171">
    <property type="term" value="F:O-methyltransferase activity"/>
    <property type="evidence" value="ECO:0007669"/>
    <property type="project" value="InterPro"/>
</dbReference>
<evidence type="ECO:0000256" key="1">
    <source>
        <dbReference type="ARBA" id="ARBA00022603"/>
    </source>
</evidence>
<dbReference type="Gene3D" id="3.40.50.150">
    <property type="entry name" value="Vaccinia Virus protein VP39"/>
    <property type="match status" value="1"/>
</dbReference>
<dbReference type="FunFam" id="1.10.10.10:FF:000357">
    <property type="entry name" value="Caffeic acid 3-O-methyltransferase"/>
    <property type="match status" value="1"/>
</dbReference>
<dbReference type="InterPro" id="IPR029063">
    <property type="entry name" value="SAM-dependent_MTases_sf"/>
</dbReference>
<evidence type="ECO:0000313" key="8">
    <source>
        <dbReference type="RefSeq" id="XP_015967891.1"/>
    </source>
</evidence>
<keyword evidence="7" id="KW-1185">Reference proteome</keyword>
<evidence type="ECO:0000256" key="2">
    <source>
        <dbReference type="ARBA" id="ARBA00022679"/>
    </source>
</evidence>
<dbReference type="Pfam" id="PF00891">
    <property type="entry name" value="Methyltransf_2"/>
    <property type="match status" value="1"/>
</dbReference>
<feature type="domain" description="O-methyltransferase C-terminal" evidence="5">
    <location>
        <begin position="138"/>
        <end position="342"/>
    </location>
</feature>
<dbReference type="AlphaFoldDB" id="A0A6P4DJD9"/>
<feature type="active site" description="Proton acceptor" evidence="4">
    <location>
        <position position="268"/>
    </location>
</feature>
<dbReference type="OrthoDB" id="1606438at2759"/>
<dbReference type="Proteomes" id="UP000515211">
    <property type="component" value="Chromosome 5"/>
</dbReference>
<dbReference type="PROSITE" id="PS51683">
    <property type="entry name" value="SAM_OMT_II"/>
    <property type="match status" value="1"/>
</dbReference>
<evidence type="ECO:0000313" key="7">
    <source>
        <dbReference type="Proteomes" id="UP000515211"/>
    </source>
</evidence>
<accession>A0A6P4DJD9</accession>
<dbReference type="GO" id="GO:0046983">
    <property type="term" value="F:protein dimerization activity"/>
    <property type="evidence" value="ECO:0007669"/>
    <property type="project" value="InterPro"/>
</dbReference>
<dbReference type="RefSeq" id="XP_015967891.1">
    <property type="nucleotide sequence ID" value="XM_016112405.3"/>
</dbReference>
<keyword evidence="3" id="KW-0949">S-adenosyl-L-methionine</keyword>
<evidence type="ECO:0000259" key="6">
    <source>
        <dbReference type="Pfam" id="PF08100"/>
    </source>
</evidence>
<dbReference type="InterPro" id="IPR036390">
    <property type="entry name" value="WH_DNA-bd_sf"/>
</dbReference>